<sequence length="451" mass="47600">MKVRPARLYRVQQSVASSKRGGIAQLPIRSVSSTAGLVLSTLATMAYAPASLAQVPASDPLIPISPTETPIDIPVESTPRPNTLTEPPGEGAIQVPEIVPIPPRSVPIEPLAPLPGSVFDSPVREEDTYLLGPGDRIVVDIFDVPEFSGENGTYTVLVDGTVTFPWIGRIRMQGLTLEEAGALLEREYGGRGLILEPLISVNLATARSLKVSVVGEVKRPGPYAISPTGGTAEPLLTATAGGVAVDQWPSVVDAIQAAGGITQLADLRNVQIRRPSRTGSESLIDVNLWELLRSGNLNEDITLRDGDTLVIPTAVALSSDEAILLGSANFAPETITINVVGEVISPGPIEVPPNISLNQAIQAAGGFDRQRARTNRVDLIRLNPNGTAVRRRIQLDLAAGINEENNPALQPGDTVIVGRSGIVSFADSVSPITGTIDSILGVFDIFTDLFD</sequence>
<evidence type="ECO:0000256" key="1">
    <source>
        <dbReference type="ARBA" id="ARBA00022729"/>
    </source>
</evidence>
<dbReference type="InterPro" id="IPR019554">
    <property type="entry name" value="Soluble_ligand-bd"/>
</dbReference>
<dbReference type="KEGG" id="tsin:OXH18_15355"/>
<dbReference type="Gene3D" id="3.10.560.10">
    <property type="entry name" value="Outer membrane lipoprotein wza domain like"/>
    <property type="match status" value="2"/>
</dbReference>
<dbReference type="PANTHER" id="PTHR33619:SF3">
    <property type="entry name" value="POLYSACCHARIDE EXPORT PROTEIN GFCE-RELATED"/>
    <property type="match status" value="1"/>
</dbReference>
<dbReference type="EMBL" id="CP113797">
    <property type="protein sequence ID" value="WAL58555.1"/>
    <property type="molecule type" value="Genomic_DNA"/>
</dbReference>
<evidence type="ECO:0000259" key="3">
    <source>
        <dbReference type="Pfam" id="PF10531"/>
    </source>
</evidence>
<evidence type="ECO:0000313" key="5">
    <source>
        <dbReference type="Proteomes" id="UP001163152"/>
    </source>
</evidence>
<accession>A0A9E8Z8P6</accession>
<name>A0A9E8Z8P6_9CYAN</name>
<dbReference type="RefSeq" id="WP_268607978.1">
    <property type="nucleotide sequence ID" value="NZ_CP113797.1"/>
</dbReference>
<feature type="domain" description="Soluble ligand binding" evidence="3">
    <location>
        <begin position="251"/>
        <end position="280"/>
    </location>
</feature>
<dbReference type="Pfam" id="PF02563">
    <property type="entry name" value="Poly_export"/>
    <property type="match status" value="1"/>
</dbReference>
<gene>
    <name evidence="4" type="ORF">OXH18_15355</name>
</gene>
<evidence type="ECO:0000313" key="4">
    <source>
        <dbReference type="EMBL" id="WAL58555.1"/>
    </source>
</evidence>
<dbReference type="Proteomes" id="UP001163152">
    <property type="component" value="Chromosome"/>
</dbReference>
<protein>
    <submittedName>
        <fullName evidence="4">Polysaccharide biosynthesis/export family protein</fullName>
    </submittedName>
</protein>
<proteinExistence type="predicted"/>
<dbReference type="InterPro" id="IPR049712">
    <property type="entry name" value="Poly_export"/>
</dbReference>
<keyword evidence="1" id="KW-0732">Signal</keyword>
<dbReference type="Pfam" id="PF10531">
    <property type="entry name" value="SLBB"/>
    <property type="match status" value="2"/>
</dbReference>
<reference evidence="4" key="1">
    <citation type="submission" date="2022-12" db="EMBL/GenBank/DDBJ databases">
        <title>Polyphasic identification of a Novel Hot-Spring Cyanobacterium Ocullathermofonsia sinensis gen nov. sp. nov. and Genomic Insights on its Adaptations to the Thermal Habitat.</title>
        <authorList>
            <person name="Daroch M."/>
            <person name="Tang J."/>
            <person name="Jiang Y."/>
        </authorList>
    </citation>
    <scope>NUCLEOTIDE SEQUENCE</scope>
    <source>
        <strain evidence="4">PKUAC-SCTA174</strain>
    </source>
</reference>
<feature type="domain" description="Soluble ligand binding" evidence="3">
    <location>
        <begin position="337"/>
        <end position="387"/>
    </location>
</feature>
<organism evidence="4 5">
    <name type="scientific">Thermocoleostomius sinensis A174</name>
    <dbReference type="NCBI Taxonomy" id="2016057"/>
    <lineage>
        <taxon>Bacteria</taxon>
        <taxon>Bacillati</taxon>
        <taxon>Cyanobacteriota</taxon>
        <taxon>Cyanophyceae</taxon>
        <taxon>Oculatellales</taxon>
        <taxon>Oculatellaceae</taxon>
        <taxon>Thermocoleostomius</taxon>
    </lineage>
</organism>
<keyword evidence="5" id="KW-1185">Reference proteome</keyword>
<dbReference type="InterPro" id="IPR003715">
    <property type="entry name" value="Poly_export_N"/>
</dbReference>
<feature type="domain" description="Polysaccharide export protein N-terminal" evidence="2">
    <location>
        <begin position="125"/>
        <end position="203"/>
    </location>
</feature>
<dbReference type="GO" id="GO:0015159">
    <property type="term" value="F:polysaccharide transmembrane transporter activity"/>
    <property type="evidence" value="ECO:0007669"/>
    <property type="project" value="InterPro"/>
</dbReference>
<dbReference type="PANTHER" id="PTHR33619">
    <property type="entry name" value="POLYSACCHARIDE EXPORT PROTEIN GFCE-RELATED"/>
    <property type="match status" value="1"/>
</dbReference>
<evidence type="ECO:0000259" key="2">
    <source>
        <dbReference type="Pfam" id="PF02563"/>
    </source>
</evidence>
<dbReference type="AlphaFoldDB" id="A0A9E8Z8P6"/>
<dbReference type="Gene3D" id="3.30.1950.10">
    <property type="entry name" value="wza like domain"/>
    <property type="match status" value="1"/>
</dbReference>